<keyword evidence="2" id="KW-1185">Reference proteome</keyword>
<evidence type="ECO:0000313" key="2">
    <source>
        <dbReference type="Proteomes" id="UP000594638"/>
    </source>
</evidence>
<accession>A0A8S0RYL4</accession>
<dbReference type="Gramene" id="OE9A035001T1">
    <property type="protein sequence ID" value="OE9A035001C1"/>
    <property type="gene ID" value="OE9A035001"/>
</dbReference>
<protein>
    <submittedName>
        <fullName evidence="1">Uncharacterized protein</fullName>
    </submittedName>
</protein>
<evidence type="ECO:0000313" key="1">
    <source>
        <dbReference type="EMBL" id="CAA2985151.1"/>
    </source>
</evidence>
<dbReference type="Proteomes" id="UP000594638">
    <property type="component" value="Unassembled WGS sequence"/>
</dbReference>
<dbReference type="EMBL" id="CACTIH010003793">
    <property type="protein sequence ID" value="CAA2985151.1"/>
    <property type="molecule type" value="Genomic_DNA"/>
</dbReference>
<sequence length="50" mass="5430">VACGRETNHIDSIVDVAIDEPTLGYGGRVIRCSEKRGGVMQIPNECKTKL</sequence>
<name>A0A8S0RYL4_OLEEU</name>
<organism evidence="1 2">
    <name type="scientific">Olea europaea subsp. europaea</name>
    <dbReference type="NCBI Taxonomy" id="158383"/>
    <lineage>
        <taxon>Eukaryota</taxon>
        <taxon>Viridiplantae</taxon>
        <taxon>Streptophyta</taxon>
        <taxon>Embryophyta</taxon>
        <taxon>Tracheophyta</taxon>
        <taxon>Spermatophyta</taxon>
        <taxon>Magnoliopsida</taxon>
        <taxon>eudicotyledons</taxon>
        <taxon>Gunneridae</taxon>
        <taxon>Pentapetalae</taxon>
        <taxon>asterids</taxon>
        <taxon>lamiids</taxon>
        <taxon>Lamiales</taxon>
        <taxon>Oleaceae</taxon>
        <taxon>Oleeae</taxon>
        <taxon>Olea</taxon>
    </lineage>
</organism>
<reference evidence="1 2" key="1">
    <citation type="submission" date="2019-12" db="EMBL/GenBank/DDBJ databases">
        <authorList>
            <person name="Alioto T."/>
            <person name="Alioto T."/>
            <person name="Gomez Garrido J."/>
        </authorList>
    </citation>
    <scope>NUCLEOTIDE SEQUENCE [LARGE SCALE GENOMIC DNA]</scope>
</reference>
<dbReference type="AlphaFoldDB" id="A0A8S0RYL4"/>
<feature type="non-terminal residue" evidence="1">
    <location>
        <position position="1"/>
    </location>
</feature>
<feature type="non-terminal residue" evidence="1">
    <location>
        <position position="50"/>
    </location>
</feature>
<gene>
    <name evidence="1" type="ORF">OLEA9_A035001</name>
</gene>
<proteinExistence type="predicted"/>
<comment type="caution">
    <text evidence="1">The sequence shown here is derived from an EMBL/GenBank/DDBJ whole genome shotgun (WGS) entry which is preliminary data.</text>
</comment>